<comment type="caution">
    <text evidence="10">The sequence shown here is derived from an EMBL/GenBank/DDBJ whole genome shotgun (WGS) entry which is preliminary data.</text>
</comment>
<accession>A0ABS4DL86</accession>
<sequence length="460" mass="50143">MKVTLFGTGYVGLVTGTCLAEMGNRVLCVDVDAGKVARLKNGEVPIFEPGLSPMVKRNFESGRLDFTTQAEPAVHHGEVIFIAVGTPPDEDGSADLRYVLEVARSIGQHLDRYAVVVNKSTVPVGTADKVRATIAQALAERGAVIPFDVVSNPEFLKEGDAVEDCLRPDRIVIGSSSERATQVLRKLYAPFNRNHDRTVVMDERSAELTKYAANAMLATKISFMNEIANIAERVGADVEQVRRGIGSDPRIGYHFIYPGCGYGGSCFPKDVQALERTARTVDYDARLLGAVEAVNHAQKGKLFELIERHYGGALKGKTVALWGLAFKPNTDDMREASSRRLMEQLWAAGAKVRAFDPEARAETTRIYGERADLTLCEDAYEALDGADVLAIVTEWKAFRAPDFARIRDVLKDPAVFDGRNLYDPAQVEDMGLAYYGIGRGRSLASVPVPSAAMLRPAATA</sequence>
<comment type="pathway">
    <text evidence="1">Nucleotide-sugar biosynthesis; UDP-alpha-D-glucuronate biosynthesis; UDP-alpha-D-glucuronate from UDP-alpha-D-glucose: step 1/1.</text>
</comment>
<evidence type="ECO:0000256" key="7">
    <source>
        <dbReference type="ARBA" id="ARBA00047473"/>
    </source>
</evidence>
<dbReference type="InterPro" id="IPR036291">
    <property type="entry name" value="NAD(P)-bd_dom_sf"/>
</dbReference>
<dbReference type="SUPFAM" id="SSF51735">
    <property type="entry name" value="NAD(P)-binding Rossmann-fold domains"/>
    <property type="match status" value="1"/>
</dbReference>
<dbReference type="InterPro" id="IPR014027">
    <property type="entry name" value="UDP-Glc/GDP-Man_DH_C"/>
</dbReference>
<dbReference type="Proteomes" id="UP000823790">
    <property type="component" value="Unassembled WGS sequence"/>
</dbReference>
<keyword evidence="5 8" id="KW-0560">Oxidoreductase</keyword>
<dbReference type="SUPFAM" id="SSF52413">
    <property type="entry name" value="UDP-glucose/GDP-mannose dehydrogenase C-terminal domain"/>
    <property type="match status" value="1"/>
</dbReference>
<evidence type="ECO:0000256" key="2">
    <source>
        <dbReference type="ARBA" id="ARBA00006601"/>
    </source>
</evidence>
<gene>
    <name evidence="10" type="ORF">J7I44_05920</name>
</gene>
<dbReference type="Pfam" id="PF00984">
    <property type="entry name" value="UDPG_MGDP_dh"/>
    <property type="match status" value="1"/>
</dbReference>
<dbReference type="PIRSF" id="PIRSF500134">
    <property type="entry name" value="UDPglc_DH_bac"/>
    <property type="match status" value="1"/>
</dbReference>
<evidence type="ECO:0000256" key="3">
    <source>
        <dbReference type="ARBA" id="ARBA00012954"/>
    </source>
</evidence>
<comment type="catalytic activity">
    <reaction evidence="7 8">
        <text>UDP-alpha-D-glucose + 2 NAD(+) + H2O = UDP-alpha-D-glucuronate + 2 NADH + 3 H(+)</text>
        <dbReference type="Rhea" id="RHEA:23596"/>
        <dbReference type="ChEBI" id="CHEBI:15377"/>
        <dbReference type="ChEBI" id="CHEBI:15378"/>
        <dbReference type="ChEBI" id="CHEBI:57540"/>
        <dbReference type="ChEBI" id="CHEBI:57945"/>
        <dbReference type="ChEBI" id="CHEBI:58052"/>
        <dbReference type="ChEBI" id="CHEBI:58885"/>
        <dbReference type="EC" id="1.1.1.22"/>
    </reaction>
</comment>
<dbReference type="Pfam" id="PF03721">
    <property type="entry name" value="UDPG_MGDP_dh_N"/>
    <property type="match status" value="1"/>
</dbReference>
<dbReference type="EC" id="1.1.1.22" evidence="3 8"/>
<keyword evidence="6 8" id="KW-0520">NAD</keyword>
<dbReference type="InterPro" id="IPR008927">
    <property type="entry name" value="6-PGluconate_DH-like_C_sf"/>
</dbReference>
<evidence type="ECO:0000259" key="9">
    <source>
        <dbReference type="SMART" id="SM00984"/>
    </source>
</evidence>
<dbReference type="SUPFAM" id="SSF48179">
    <property type="entry name" value="6-phosphogluconate dehydrogenase C-terminal domain-like"/>
    <property type="match status" value="1"/>
</dbReference>
<feature type="domain" description="UDP-glucose/GDP-mannose dehydrogenase C-terminal" evidence="9">
    <location>
        <begin position="320"/>
        <end position="424"/>
    </location>
</feature>
<reference evidence="10 11" key="1">
    <citation type="submission" date="2021-04" db="EMBL/GenBank/DDBJ databases">
        <authorList>
            <person name="Huq M.A."/>
        </authorList>
    </citation>
    <scope>NUCLEOTIDE SEQUENCE [LARGE SCALE GENOMIC DNA]</scope>
    <source>
        <strain evidence="10 11">MAH-13</strain>
    </source>
</reference>
<protein>
    <recommendedName>
        <fullName evidence="4 8">UDP-glucose 6-dehydrogenase</fullName>
        <ecNumber evidence="3 8">1.1.1.22</ecNumber>
    </recommendedName>
</protein>
<dbReference type="InterPro" id="IPR028357">
    <property type="entry name" value="UDPglc_DH_bac"/>
</dbReference>
<dbReference type="Gene3D" id="3.40.50.720">
    <property type="entry name" value="NAD(P)-binding Rossmann-like Domain"/>
    <property type="match status" value="2"/>
</dbReference>
<name>A0ABS4DL86_9GAMM</name>
<dbReference type="PANTHER" id="PTHR43750:SF3">
    <property type="entry name" value="UDP-GLUCOSE 6-DEHYDROGENASE TUAD"/>
    <property type="match status" value="1"/>
</dbReference>
<dbReference type="InterPro" id="IPR036220">
    <property type="entry name" value="UDP-Glc/GDP-Man_DH_C_sf"/>
</dbReference>
<dbReference type="PIRSF" id="PIRSF000124">
    <property type="entry name" value="UDPglc_GDPman_dh"/>
    <property type="match status" value="1"/>
</dbReference>
<dbReference type="Gene3D" id="1.20.5.100">
    <property type="entry name" value="Cytochrome c1, transmembrane anchor, C-terminal"/>
    <property type="match status" value="1"/>
</dbReference>
<dbReference type="InterPro" id="IPR017476">
    <property type="entry name" value="UDP-Glc/GDP-Man"/>
</dbReference>
<evidence type="ECO:0000256" key="4">
    <source>
        <dbReference type="ARBA" id="ARBA00015132"/>
    </source>
</evidence>
<evidence type="ECO:0000256" key="8">
    <source>
        <dbReference type="PIRNR" id="PIRNR000124"/>
    </source>
</evidence>
<dbReference type="RefSeq" id="WP_209617893.1">
    <property type="nucleotide sequence ID" value="NZ_JAGJRS010000013.1"/>
</dbReference>
<dbReference type="PANTHER" id="PTHR43750">
    <property type="entry name" value="UDP-GLUCOSE 6-DEHYDROGENASE TUAD"/>
    <property type="match status" value="1"/>
</dbReference>
<evidence type="ECO:0000256" key="1">
    <source>
        <dbReference type="ARBA" id="ARBA00004701"/>
    </source>
</evidence>
<proteinExistence type="inferred from homology"/>
<organism evidence="10 11">
    <name type="scientific">Frateuria flava</name>
    <dbReference type="NCBI Taxonomy" id="2821489"/>
    <lineage>
        <taxon>Bacteria</taxon>
        <taxon>Pseudomonadati</taxon>
        <taxon>Pseudomonadota</taxon>
        <taxon>Gammaproteobacteria</taxon>
        <taxon>Lysobacterales</taxon>
        <taxon>Rhodanobacteraceae</taxon>
        <taxon>Frateuria</taxon>
    </lineage>
</organism>
<evidence type="ECO:0000256" key="6">
    <source>
        <dbReference type="ARBA" id="ARBA00023027"/>
    </source>
</evidence>
<dbReference type="Pfam" id="PF03720">
    <property type="entry name" value="UDPG_MGDP_dh_C"/>
    <property type="match status" value="1"/>
</dbReference>
<dbReference type="EMBL" id="JAGJRS010000013">
    <property type="protein sequence ID" value="MBP1473827.1"/>
    <property type="molecule type" value="Genomic_DNA"/>
</dbReference>
<dbReference type="InterPro" id="IPR014026">
    <property type="entry name" value="UDP-Glc/GDP-Man_DH_dimer"/>
</dbReference>
<evidence type="ECO:0000313" key="10">
    <source>
        <dbReference type="EMBL" id="MBP1473827.1"/>
    </source>
</evidence>
<dbReference type="NCBIfam" id="TIGR03026">
    <property type="entry name" value="NDP-sugDHase"/>
    <property type="match status" value="1"/>
</dbReference>
<keyword evidence="11" id="KW-1185">Reference proteome</keyword>
<comment type="similarity">
    <text evidence="2 8">Belongs to the UDP-glucose/GDP-mannose dehydrogenase family.</text>
</comment>
<evidence type="ECO:0000313" key="11">
    <source>
        <dbReference type="Proteomes" id="UP000823790"/>
    </source>
</evidence>
<evidence type="ECO:0000256" key="5">
    <source>
        <dbReference type="ARBA" id="ARBA00023002"/>
    </source>
</evidence>
<dbReference type="InterPro" id="IPR001732">
    <property type="entry name" value="UDP-Glc/GDP-Man_DH_N"/>
</dbReference>
<dbReference type="SMART" id="SM00984">
    <property type="entry name" value="UDPG_MGDP_dh_C"/>
    <property type="match status" value="1"/>
</dbReference>